<sequence>APTTLSHIVFGIGAS</sequence>
<feature type="non-terminal residue" evidence="1">
    <location>
        <position position="1"/>
    </location>
</feature>
<evidence type="ECO:0000313" key="1">
    <source>
        <dbReference type="EMBL" id="KAF7049557.1"/>
    </source>
</evidence>
<accession>A0A9R1GL54</accession>
<reference evidence="1" key="2">
    <citation type="submission" date="2020-03" db="EMBL/GenBank/DDBJ databases">
        <title>The second near-complete assembly of the hexaploid bread wheat (Triticum aestivum) genome.</title>
        <authorList>
            <person name="Zimin A.V."/>
            <person name="Puiu D."/>
            <person name="Shumante A."/>
            <person name="Alonge M."/>
            <person name="Salzberg S.L."/>
        </authorList>
    </citation>
    <scope>NUCLEOTIDE SEQUENCE</scope>
    <source>
        <tissue evidence="1">Leaf</tissue>
    </source>
</reference>
<gene>
    <name evidence="1" type="ORF">CFC21_058074</name>
</gene>
<protein>
    <submittedName>
        <fullName evidence="1">Uncharacterized protein</fullName>
    </submittedName>
</protein>
<dbReference type="EMBL" id="CM022221">
    <property type="protein sequence ID" value="KAF7049557.1"/>
    <property type="molecule type" value="Genomic_DNA"/>
</dbReference>
<feature type="non-terminal residue" evidence="1">
    <location>
        <position position="15"/>
    </location>
</feature>
<reference evidence="1" key="1">
    <citation type="journal article" date="2017" name="Gigascience">
        <title>The first near-complete assembly of the hexaploid bread wheat genome, Triticum aestivum.</title>
        <authorList>
            <person name="Zimin A.V."/>
            <person name="Puiu D."/>
            <person name="Hall R."/>
            <person name="Kingan S."/>
            <person name="Clavijo B.J."/>
            <person name="Salzberg S.L."/>
        </authorList>
    </citation>
    <scope>NUCLEOTIDE SEQUENCE</scope>
    <source>
        <tissue evidence="1">Leaf</tissue>
    </source>
</reference>
<name>A0A9R1GL54_WHEAT</name>
<comment type="caution">
    <text evidence="1">The sequence shown here is derived from an EMBL/GenBank/DDBJ whole genome shotgun (WGS) entry which is preliminary data.</text>
</comment>
<proteinExistence type="predicted"/>
<organism evidence="1">
    <name type="scientific">Triticum aestivum</name>
    <name type="common">Wheat</name>
    <dbReference type="NCBI Taxonomy" id="4565"/>
    <lineage>
        <taxon>Eukaryota</taxon>
        <taxon>Viridiplantae</taxon>
        <taxon>Streptophyta</taxon>
        <taxon>Embryophyta</taxon>
        <taxon>Tracheophyta</taxon>
        <taxon>Spermatophyta</taxon>
        <taxon>Magnoliopsida</taxon>
        <taxon>Liliopsida</taxon>
        <taxon>Poales</taxon>
        <taxon>Poaceae</taxon>
        <taxon>BOP clade</taxon>
        <taxon>Pooideae</taxon>
        <taxon>Triticodae</taxon>
        <taxon>Triticeae</taxon>
        <taxon>Triticinae</taxon>
        <taxon>Triticum</taxon>
    </lineage>
</organism>
<dbReference type="Proteomes" id="UP000815260">
    <property type="component" value="Chromosome 4B"/>
</dbReference>